<reference evidence="11 12" key="1">
    <citation type="journal article" date="2023" name="Elife">
        <title>Identification of key yeast species and microbe-microbe interactions impacting larval growth of Drosophila in the wild.</title>
        <authorList>
            <person name="Mure A."/>
            <person name="Sugiura Y."/>
            <person name="Maeda R."/>
            <person name="Honda K."/>
            <person name="Sakurai N."/>
            <person name="Takahashi Y."/>
            <person name="Watada M."/>
            <person name="Katoh T."/>
            <person name="Gotoh A."/>
            <person name="Gotoh Y."/>
            <person name="Taniguchi I."/>
            <person name="Nakamura K."/>
            <person name="Hayashi T."/>
            <person name="Katayama T."/>
            <person name="Uemura T."/>
            <person name="Hattori Y."/>
        </authorList>
    </citation>
    <scope>NUCLEOTIDE SEQUENCE [LARGE SCALE GENOMIC DNA]</scope>
    <source>
        <strain evidence="11 12">PK-24</strain>
    </source>
</reference>
<feature type="compositionally biased region" description="Polar residues" evidence="9">
    <location>
        <begin position="329"/>
        <end position="338"/>
    </location>
</feature>
<dbReference type="PANTHER" id="PTHR24404">
    <property type="entry name" value="ZINC FINGER PROTEIN"/>
    <property type="match status" value="1"/>
</dbReference>
<dbReference type="SMART" id="SM00355">
    <property type="entry name" value="ZnF_C2H2"/>
    <property type="match status" value="2"/>
</dbReference>
<keyword evidence="4 8" id="KW-0863">Zinc-finger</keyword>
<keyword evidence="3" id="KW-0677">Repeat</keyword>
<dbReference type="Pfam" id="PF00096">
    <property type="entry name" value="zf-C2H2"/>
    <property type="match status" value="2"/>
</dbReference>
<dbReference type="Proteomes" id="UP001378960">
    <property type="component" value="Unassembled WGS sequence"/>
</dbReference>
<dbReference type="Gene3D" id="3.30.160.60">
    <property type="entry name" value="Classic Zinc Finger"/>
    <property type="match status" value="1"/>
</dbReference>
<dbReference type="GO" id="GO:0006357">
    <property type="term" value="P:regulation of transcription by RNA polymerase II"/>
    <property type="evidence" value="ECO:0007669"/>
    <property type="project" value="TreeGrafter"/>
</dbReference>
<dbReference type="PROSITE" id="PS50157">
    <property type="entry name" value="ZINC_FINGER_C2H2_2"/>
    <property type="match status" value="2"/>
</dbReference>
<feature type="compositionally biased region" description="Low complexity" evidence="9">
    <location>
        <begin position="9"/>
        <end position="42"/>
    </location>
</feature>
<comment type="subcellular location">
    <subcellularLocation>
        <location evidence="1">Nucleus</location>
    </subcellularLocation>
</comment>
<dbReference type="AlphaFoldDB" id="A0AAV5R426"/>
<dbReference type="EMBL" id="BTGB01000003">
    <property type="protein sequence ID" value="GMM46011.1"/>
    <property type="molecule type" value="Genomic_DNA"/>
</dbReference>
<dbReference type="FunFam" id="3.30.160.60:FF:000145">
    <property type="entry name" value="Zinc finger protein 574"/>
    <property type="match status" value="1"/>
</dbReference>
<evidence type="ECO:0000256" key="3">
    <source>
        <dbReference type="ARBA" id="ARBA00022737"/>
    </source>
</evidence>
<feature type="compositionally biased region" description="Low complexity" evidence="9">
    <location>
        <begin position="315"/>
        <end position="328"/>
    </location>
</feature>
<evidence type="ECO:0000256" key="1">
    <source>
        <dbReference type="ARBA" id="ARBA00004123"/>
    </source>
</evidence>
<dbReference type="GO" id="GO:0000978">
    <property type="term" value="F:RNA polymerase II cis-regulatory region sequence-specific DNA binding"/>
    <property type="evidence" value="ECO:0007669"/>
    <property type="project" value="TreeGrafter"/>
</dbReference>
<protein>
    <submittedName>
        <fullName evidence="11">Met32 protein</fullName>
    </submittedName>
</protein>
<dbReference type="InterPro" id="IPR036236">
    <property type="entry name" value="Znf_C2H2_sf"/>
</dbReference>
<dbReference type="GO" id="GO:0003700">
    <property type="term" value="F:DNA-binding transcription factor activity"/>
    <property type="evidence" value="ECO:0007669"/>
    <property type="project" value="TreeGrafter"/>
</dbReference>
<feature type="region of interest" description="Disordered" evidence="9">
    <location>
        <begin position="138"/>
        <end position="168"/>
    </location>
</feature>
<dbReference type="GO" id="GO:0005634">
    <property type="term" value="C:nucleus"/>
    <property type="evidence" value="ECO:0007669"/>
    <property type="project" value="UniProtKB-SubCell"/>
</dbReference>
<evidence type="ECO:0000256" key="5">
    <source>
        <dbReference type="ARBA" id="ARBA00022833"/>
    </source>
</evidence>
<feature type="compositionally biased region" description="Low complexity" evidence="9">
    <location>
        <begin position="138"/>
        <end position="165"/>
    </location>
</feature>
<evidence type="ECO:0000313" key="12">
    <source>
        <dbReference type="Proteomes" id="UP001378960"/>
    </source>
</evidence>
<evidence type="ECO:0000256" key="9">
    <source>
        <dbReference type="SAM" id="MobiDB-lite"/>
    </source>
</evidence>
<gene>
    <name evidence="11" type="ORF">DAPK24_025860</name>
</gene>
<evidence type="ECO:0000259" key="10">
    <source>
        <dbReference type="PROSITE" id="PS50157"/>
    </source>
</evidence>
<dbReference type="SUPFAM" id="SSF57667">
    <property type="entry name" value="beta-beta-alpha zinc fingers"/>
    <property type="match status" value="1"/>
</dbReference>
<feature type="domain" description="C2H2-type" evidence="10">
    <location>
        <begin position="402"/>
        <end position="429"/>
    </location>
</feature>
<dbReference type="InterPro" id="IPR050589">
    <property type="entry name" value="Ikaros_C2H2-ZF"/>
</dbReference>
<organism evidence="11 12">
    <name type="scientific">Pichia kluyveri</name>
    <name type="common">Yeast</name>
    <dbReference type="NCBI Taxonomy" id="36015"/>
    <lineage>
        <taxon>Eukaryota</taxon>
        <taxon>Fungi</taxon>
        <taxon>Dikarya</taxon>
        <taxon>Ascomycota</taxon>
        <taxon>Saccharomycotina</taxon>
        <taxon>Pichiomycetes</taxon>
        <taxon>Pichiales</taxon>
        <taxon>Pichiaceae</taxon>
        <taxon>Pichia</taxon>
    </lineage>
</organism>
<feature type="region of interest" description="Disordered" evidence="9">
    <location>
        <begin position="1"/>
        <end position="47"/>
    </location>
</feature>
<keyword evidence="12" id="KW-1185">Reference proteome</keyword>
<feature type="compositionally biased region" description="Low complexity" evidence="9">
    <location>
        <begin position="346"/>
        <end position="361"/>
    </location>
</feature>
<sequence>MSFGNIEFNNNNNYNTDKDNNNNNNDNHNNNNNDDNIRYNNNSTSSKQKELFRILNSQKPELNNNISLTNQLNNSSNITDEDLAFLKAANEVIKLNESKVDPTIRDILNRLQYSNSPHGGLPISMEYMKSIGESPIDSFSSTNDNINTISNNNISNDNDNNNNNNQDLQSKMSLLSTDDLYPNNFIQNSPTNSIIPPFTENPLRHTPTNLDFPQFSLDIFKTANDFVNNQNQLSVQNLSSNLLLQQRQRQNYDHDDVHNEDNDHDKTEGYYSDDEDDEDEDDEEGDDEDDEGIEFDDSDMEEDGENQNYRNEIDNIPNNIQQPPITITSKVNKNYQKSGTRDKRNNSITNTNNNTNNTTNNKAKSHNDDEVRNFKCGNCGITFKRSSDLKRHEKIHLKVPPNICPLCHKGFARRDALKRHVNTLTCKRNRERLLKELEARGDTLQEMN</sequence>
<keyword evidence="2" id="KW-0479">Metal-binding</keyword>
<name>A0AAV5R426_PICKL</name>
<evidence type="ECO:0000256" key="8">
    <source>
        <dbReference type="PROSITE-ProRule" id="PRU00042"/>
    </source>
</evidence>
<evidence type="ECO:0000256" key="6">
    <source>
        <dbReference type="ARBA" id="ARBA00023125"/>
    </source>
</evidence>
<keyword evidence="5" id="KW-0862">Zinc</keyword>
<feature type="domain" description="C2H2-type" evidence="10">
    <location>
        <begin position="374"/>
        <end position="401"/>
    </location>
</feature>
<comment type="caution">
    <text evidence="11">The sequence shown here is derived from an EMBL/GenBank/DDBJ whole genome shotgun (WGS) entry which is preliminary data.</text>
</comment>
<feature type="compositionally biased region" description="Basic and acidic residues" evidence="9">
    <location>
        <begin position="252"/>
        <end position="268"/>
    </location>
</feature>
<evidence type="ECO:0000313" key="11">
    <source>
        <dbReference type="EMBL" id="GMM46011.1"/>
    </source>
</evidence>
<feature type="compositionally biased region" description="Acidic residues" evidence="9">
    <location>
        <begin position="271"/>
        <end position="305"/>
    </location>
</feature>
<keyword evidence="6" id="KW-0238">DNA-binding</keyword>
<evidence type="ECO:0000256" key="2">
    <source>
        <dbReference type="ARBA" id="ARBA00022723"/>
    </source>
</evidence>
<dbReference type="PANTHER" id="PTHR24404:SF114">
    <property type="entry name" value="KLUMPFUSS, ISOFORM B-RELATED"/>
    <property type="match status" value="1"/>
</dbReference>
<dbReference type="PROSITE" id="PS00028">
    <property type="entry name" value="ZINC_FINGER_C2H2_1"/>
    <property type="match status" value="1"/>
</dbReference>
<accession>A0AAV5R426</accession>
<evidence type="ECO:0000256" key="4">
    <source>
        <dbReference type="ARBA" id="ARBA00022771"/>
    </source>
</evidence>
<proteinExistence type="predicted"/>
<feature type="region of interest" description="Disordered" evidence="9">
    <location>
        <begin position="252"/>
        <end position="366"/>
    </location>
</feature>
<dbReference type="InterPro" id="IPR013087">
    <property type="entry name" value="Znf_C2H2_type"/>
</dbReference>
<keyword evidence="7" id="KW-0539">Nucleus</keyword>
<evidence type="ECO:0000256" key="7">
    <source>
        <dbReference type="ARBA" id="ARBA00023242"/>
    </source>
</evidence>
<dbReference type="GO" id="GO:0008270">
    <property type="term" value="F:zinc ion binding"/>
    <property type="evidence" value="ECO:0007669"/>
    <property type="project" value="UniProtKB-KW"/>
</dbReference>